<dbReference type="PANTHER" id="PTHR35666:SF1">
    <property type="entry name" value="SIMILAR TO RIKEN CDNA 4921536K21"/>
    <property type="match status" value="1"/>
</dbReference>
<dbReference type="InParanoid" id="L9KVQ7"/>
<protein>
    <submittedName>
        <fullName evidence="1">Uncharacterized protein</fullName>
    </submittedName>
</protein>
<keyword evidence="2" id="KW-1185">Reference proteome</keyword>
<name>L9KVQ7_TUPCH</name>
<dbReference type="PANTHER" id="PTHR35666">
    <property type="entry name" value="SIMILAR TO RIKEN CDNA 4921536K21"/>
    <property type="match status" value="1"/>
</dbReference>
<evidence type="ECO:0000313" key="1">
    <source>
        <dbReference type="EMBL" id="ELW66544.1"/>
    </source>
</evidence>
<dbReference type="STRING" id="246437.L9KVQ7"/>
<reference evidence="2" key="2">
    <citation type="journal article" date="2013" name="Nat. Commun.">
        <title>Genome of the Chinese tree shrew.</title>
        <authorList>
            <person name="Fan Y."/>
            <person name="Huang Z.Y."/>
            <person name="Cao C.C."/>
            <person name="Chen C.S."/>
            <person name="Chen Y.X."/>
            <person name="Fan D.D."/>
            <person name="He J."/>
            <person name="Hou H.L."/>
            <person name="Hu L."/>
            <person name="Hu X.T."/>
            <person name="Jiang X.T."/>
            <person name="Lai R."/>
            <person name="Lang Y.S."/>
            <person name="Liang B."/>
            <person name="Liao S.G."/>
            <person name="Mu D."/>
            <person name="Ma Y.Y."/>
            <person name="Niu Y.Y."/>
            <person name="Sun X.Q."/>
            <person name="Xia J.Q."/>
            <person name="Xiao J."/>
            <person name="Xiong Z.Q."/>
            <person name="Xu L."/>
            <person name="Yang L."/>
            <person name="Zhang Y."/>
            <person name="Zhao W."/>
            <person name="Zhao X.D."/>
            <person name="Zheng Y.T."/>
            <person name="Zhou J.M."/>
            <person name="Zhu Y.B."/>
            <person name="Zhang G.J."/>
            <person name="Wang J."/>
            <person name="Yao Y.G."/>
        </authorList>
    </citation>
    <scope>NUCLEOTIDE SEQUENCE [LARGE SCALE GENOMIC DNA]</scope>
</reference>
<dbReference type="KEGG" id="tup:102470390"/>
<dbReference type="OrthoDB" id="9834990at2759"/>
<dbReference type="EMBL" id="KB320648">
    <property type="protein sequence ID" value="ELW66544.1"/>
    <property type="molecule type" value="Genomic_DNA"/>
</dbReference>
<gene>
    <name evidence="1" type="ORF">TREES_T100017059</name>
</gene>
<dbReference type="Proteomes" id="UP000011518">
    <property type="component" value="Unassembled WGS sequence"/>
</dbReference>
<organism evidence="1 2">
    <name type="scientific">Tupaia chinensis</name>
    <name type="common">Chinese tree shrew</name>
    <name type="synonym">Tupaia belangeri chinensis</name>
    <dbReference type="NCBI Taxonomy" id="246437"/>
    <lineage>
        <taxon>Eukaryota</taxon>
        <taxon>Metazoa</taxon>
        <taxon>Chordata</taxon>
        <taxon>Craniata</taxon>
        <taxon>Vertebrata</taxon>
        <taxon>Euteleostomi</taxon>
        <taxon>Mammalia</taxon>
        <taxon>Eutheria</taxon>
        <taxon>Euarchontoglires</taxon>
        <taxon>Scandentia</taxon>
        <taxon>Tupaiidae</taxon>
        <taxon>Tupaia</taxon>
    </lineage>
</organism>
<sequence length="184" mass="21208">MVPSLAPVSESFSSVEYGSTQPTRPSVTWDLRSSTDYGPAVQASTGSRASRGSLFFRRDRGLGVQPQICFLRPRSTQSPVFFSIMNSSEAAVKKFLPKSHLSRVIIRDNLSAQRIYEMEIRASEKTKKKMGHLYDHLKKKFMTDQLRKLGRWRRESLGIQQYLDAIRVYKVQLKLRSRKRNRPP</sequence>
<dbReference type="AlphaFoldDB" id="L9KVQ7"/>
<dbReference type="eggNOG" id="ENOG502SDG0">
    <property type="taxonomic scope" value="Eukaryota"/>
</dbReference>
<reference evidence="2" key="1">
    <citation type="submission" date="2012-07" db="EMBL/GenBank/DDBJ databases">
        <title>Genome of the Chinese tree shrew, a rising model animal genetically related to primates.</title>
        <authorList>
            <person name="Zhang G."/>
            <person name="Fan Y."/>
            <person name="Yao Y."/>
            <person name="Huang Z."/>
        </authorList>
    </citation>
    <scope>NUCLEOTIDE SEQUENCE [LARGE SCALE GENOMIC DNA]</scope>
</reference>
<dbReference type="InterPro" id="IPR038935">
    <property type="entry name" value="C5orf52"/>
</dbReference>
<evidence type="ECO:0000313" key="2">
    <source>
        <dbReference type="Proteomes" id="UP000011518"/>
    </source>
</evidence>
<dbReference type="Pfam" id="PF17666">
    <property type="entry name" value="DUF5528"/>
    <property type="match status" value="1"/>
</dbReference>
<accession>L9KVQ7</accession>
<proteinExistence type="predicted"/>